<reference evidence="2" key="1">
    <citation type="submission" date="2020-03" db="EMBL/GenBank/DDBJ databases">
        <authorList>
            <person name="Zhang R."/>
        </authorList>
    </citation>
    <scope>NUCLEOTIDE SEQUENCE</scope>
</reference>
<sequence length="349" mass="38502">MPKQCGRKPKDDVHKKKKELAKREQVDRLTTIAAPSGLLNGLNPGIINHVRNKKQVHSIIEALVRSEKLENGCLESKQAIHLKSGTKENNSMSDSGIHRLSFSHGNGSSTSLFGSKQTRGYPISNGEGDSSMVDMVHDRNFVSHSAASDHDALTLKLPSSTNALEESRTVLNEESANNASVSCLSVKAATVSSQWLELLHQDIRGRIAALRRSRKRVRAVITTELPFLISKEFSAIEVDGSYTMKSSSEVVSNNATAAMHQARWRALFDQLDSALSEEEKQLETWLSQVKEMQVHCDQGLQHLHYNAILGYPRTEKADSSQKELAVRAAAASIYSTCNFLSSKENVSCF</sequence>
<evidence type="ECO:0000256" key="1">
    <source>
        <dbReference type="SAM" id="MobiDB-lite"/>
    </source>
</evidence>
<organism evidence="2">
    <name type="scientific">Populus davidiana</name>
    <dbReference type="NCBI Taxonomy" id="266767"/>
    <lineage>
        <taxon>Eukaryota</taxon>
        <taxon>Viridiplantae</taxon>
        <taxon>Streptophyta</taxon>
        <taxon>Embryophyta</taxon>
        <taxon>Tracheophyta</taxon>
        <taxon>Spermatophyta</taxon>
        <taxon>Magnoliopsida</taxon>
        <taxon>eudicotyledons</taxon>
        <taxon>Gunneridae</taxon>
        <taxon>Pentapetalae</taxon>
        <taxon>rosids</taxon>
        <taxon>fabids</taxon>
        <taxon>Malpighiales</taxon>
        <taxon>Salicaceae</taxon>
        <taxon>Saliceae</taxon>
        <taxon>Populus</taxon>
    </lineage>
</organism>
<feature type="region of interest" description="Disordered" evidence="1">
    <location>
        <begin position="1"/>
        <end position="22"/>
    </location>
</feature>
<name>A0A6M2EVC7_9ROSI</name>
<dbReference type="EMBL" id="GILB01007633">
    <property type="protein sequence ID" value="NUU87966.1"/>
    <property type="molecule type" value="Transcribed_RNA"/>
</dbReference>
<proteinExistence type="predicted"/>
<accession>A0A6M2EVC7</accession>
<dbReference type="PANTHER" id="PTHR33924:SF5">
    <property type="entry name" value="CATION-TRANSPORTING ATPASE"/>
    <property type="match status" value="1"/>
</dbReference>
<protein>
    <submittedName>
        <fullName evidence="2">Uncharacterized protein</fullName>
    </submittedName>
</protein>
<dbReference type="AlphaFoldDB" id="A0A6M2EVC7"/>
<dbReference type="PANTHER" id="PTHR33924">
    <property type="entry name" value="CATION-TRANSPORTING ATPASE"/>
    <property type="match status" value="1"/>
</dbReference>
<evidence type="ECO:0000313" key="2">
    <source>
        <dbReference type="EMBL" id="NUU87966.1"/>
    </source>
</evidence>